<protein>
    <recommendedName>
        <fullName evidence="3">Cytochrome b5 heme-binding domain-containing protein</fullName>
    </recommendedName>
</protein>
<dbReference type="Proteomes" id="UP001165082">
    <property type="component" value="Unassembled WGS sequence"/>
</dbReference>
<name>A0A9W7G6P9_9STRA</name>
<dbReference type="PANTHER" id="PTHR10281:SF76">
    <property type="entry name" value="CALCUTTA CUP-RELATED"/>
    <property type="match status" value="1"/>
</dbReference>
<dbReference type="InterPro" id="IPR036400">
    <property type="entry name" value="Cyt_B5-like_heme/steroid_sf"/>
</dbReference>
<proteinExistence type="inferred from homology"/>
<dbReference type="GO" id="GO:0016020">
    <property type="term" value="C:membrane"/>
    <property type="evidence" value="ECO:0007669"/>
    <property type="project" value="TreeGrafter"/>
</dbReference>
<dbReference type="InterPro" id="IPR050577">
    <property type="entry name" value="MAPR/NEUFC/NENF-like"/>
</dbReference>
<keyword evidence="5" id="KW-1185">Reference proteome</keyword>
<feature type="signal peptide" evidence="2">
    <location>
        <begin position="1"/>
        <end position="18"/>
    </location>
</feature>
<organism evidence="4 5">
    <name type="scientific">Triparma retinervis</name>
    <dbReference type="NCBI Taxonomy" id="2557542"/>
    <lineage>
        <taxon>Eukaryota</taxon>
        <taxon>Sar</taxon>
        <taxon>Stramenopiles</taxon>
        <taxon>Ochrophyta</taxon>
        <taxon>Bolidophyceae</taxon>
        <taxon>Parmales</taxon>
        <taxon>Triparmaceae</taxon>
        <taxon>Triparma</taxon>
    </lineage>
</organism>
<comment type="similarity">
    <text evidence="1">Belongs to the cytochrome b5 family. MAPR subfamily.</text>
</comment>
<feature type="chain" id="PRO_5040895613" description="Cytochrome b5 heme-binding domain-containing protein" evidence="2">
    <location>
        <begin position="19"/>
        <end position="171"/>
    </location>
</feature>
<evidence type="ECO:0000259" key="3">
    <source>
        <dbReference type="SMART" id="SM01117"/>
    </source>
</evidence>
<dbReference type="Gene3D" id="3.10.120.10">
    <property type="entry name" value="Cytochrome b5-like heme/steroid binding domain"/>
    <property type="match status" value="1"/>
</dbReference>
<evidence type="ECO:0000313" key="5">
    <source>
        <dbReference type="Proteomes" id="UP001165082"/>
    </source>
</evidence>
<accession>A0A9W7G6P9</accession>
<dbReference type="AlphaFoldDB" id="A0A9W7G6P9"/>
<dbReference type="EMBL" id="BRXZ01007781">
    <property type="protein sequence ID" value="GMI34035.1"/>
    <property type="molecule type" value="Genomic_DNA"/>
</dbReference>
<comment type="caution">
    <text evidence="4">The sequence shown here is derived from an EMBL/GenBank/DDBJ whole genome shotgun (WGS) entry which is preliminary data.</text>
</comment>
<keyword evidence="2" id="KW-0732">Signal</keyword>
<dbReference type="OrthoDB" id="547796at2759"/>
<gene>
    <name evidence="4" type="ORF">TrRE_jg1720</name>
</gene>
<evidence type="ECO:0000256" key="1">
    <source>
        <dbReference type="ARBA" id="ARBA00038357"/>
    </source>
</evidence>
<evidence type="ECO:0000256" key="2">
    <source>
        <dbReference type="SAM" id="SignalP"/>
    </source>
</evidence>
<dbReference type="GO" id="GO:0012505">
    <property type="term" value="C:endomembrane system"/>
    <property type="evidence" value="ECO:0007669"/>
    <property type="project" value="TreeGrafter"/>
</dbReference>
<dbReference type="InterPro" id="IPR001199">
    <property type="entry name" value="Cyt_B5-like_heme/steroid-bd"/>
</dbReference>
<dbReference type="SMART" id="SM01117">
    <property type="entry name" value="Cyt-b5"/>
    <property type="match status" value="1"/>
</dbReference>
<dbReference type="PANTHER" id="PTHR10281">
    <property type="entry name" value="MEMBRANE-ASSOCIATED PROGESTERONE RECEPTOR COMPONENT-RELATED"/>
    <property type="match status" value="1"/>
</dbReference>
<sequence>MAFLKISVTLSILTALLAAYAKHAMPTAVWDAHVIIVGDYVRSMVSLTSTSALVVSDPSEEEEDPSPSPLSKYELCPSELSAYTGADPDLPILLSVGGYIFDVTAGAKFYGPKGPYKIFAGCACSRALSIGSMDPADRNDNLEGVSKEAVEGQVKFYTDKYELVGKLKKDC</sequence>
<dbReference type="SUPFAM" id="SSF55856">
    <property type="entry name" value="Cytochrome b5-like heme/steroid binding domain"/>
    <property type="match status" value="1"/>
</dbReference>
<reference evidence="4" key="1">
    <citation type="submission" date="2022-07" db="EMBL/GenBank/DDBJ databases">
        <title>Genome analysis of Parmales, a sister group of diatoms, reveals the evolutionary specialization of diatoms from phago-mixotrophs to photoautotrophs.</title>
        <authorList>
            <person name="Ban H."/>
            <person name="Sato S."/>
            <person name="Yoshikawa S."/>
            <person name="Kazumasa Y."/>
            <person name="Nakamura Y."/>
            <person name="Ichinomiya M."/>
            <person name="Saitoh K."/>
            <person name="Sato N."/>
            <person name="Blanc-Mathieu R."/>
            <person name="Endo H."/>
            <person name="Kuwata A."/>
            <person name="Ogata H."/>
        </authorList>
    </citation>
    <scope>NUCLEOTIDE SEQUENCE</scope>
</reference>
<evidence type="ECO:0000313" key="4">
    <source>
        <dbReference type="EMBL" id="GMI34035.1"/>
    </source>
</evidence>
<feature type="domain" description="Cytochrome b5 heme-binding" evidence="3">
    <location>
        <begin position="75"/>
        <end position="168"/>
    </location>
</feature>